<keyword evidence="9" id="KW-1185">Reference proteome</keyword>
<evidence type="ECO:0000256" key="1">
    <source>
        <dbReference type="ARBA" id="ARBA00004141"/>
    </source>
</evidence>
<comment type="caution">
    <text evidence="8">The sequence shown here is derived from an EMBL/GenBank/DDBJ whole genome shotgun (WGS) entry which is preliminary data.</text>
</comment>
<dbReference type="EMBL" id="MCFL01000013">
    <property type="protein sequence ID" value="ORZ37206.1"/>
    <property type="molecule type" value="Genomic_DNA"/>
</dbReference>
<dbReference type="SUPFAM" id="SSF53822">
    <property type="entry name" value="Periplasmic binding protein-like I"/>
    <property type="match status" value="1"/>
</dbReference>
<evidence type="ECO:0000256" key="6">
    <source>
        <dbReference type="ARBA" id="ARBA00023180"/>
    </source>
</evidence>
<dbReference type="STRING" id="765915.A0A1Y2HRH8"/>
<protein>
    <submittedName>
        <fullName evidence="8">Periplasmic binding protein-like I</fullName>
    </submittedName>
</protein>
<evidence type="ECO:0000313" key="9">
    <source>
        <dbReference type="Proteomes" id="UP000193411"/>
    </source>
</evidence>
<dbReference type="Gene3D" id="3.40.50.2300">
    <property type="match status" value="2"/>
</dbReference>
<evidence type="ECO:0000259" key="7">
    <source>
        <dbReference type="Pfam" id="PF01094"/>
    </source>
</evidence>
<dbReference type="Proteomes" id="UP000193411">
    <property type="component" value="Unassembled WGS sequence"/>
</dbReference>
<dbReference type="GO" id="GO:0004930">
    <property type="term" value="F:G protein-coupled receptor activity"/>
    <property type="evidence" value="ECO:0007669"/>
    <property type="project" value="InterPro"/>
</dbReference>
<dbReference type="OrthoDB" id="5984008at2759"/>
<keyword evidence="2" id="KW-0812">Transmembrane</keyword>
<evidence type="ECO:0000256" key="4">
    <source>
        <dbReference type="ARBA" id="ARBA00023136"/>
    </source>
</evidence>
<reference evidence="8 9" key="1">
    <citation type="submission" date="2016-07" db="EMBL/GenBank/DDBJ databases">
        <title>Pervasive Adenine N6-methylation of Active Genes in Fungi.</title>
        <authorList>
            <consortium name="DOE Joint Genome Institute"/>
            <person name="Mondo S.J."/>
            <person name="Dannebaum R.O."/>
            <person name="Kuo R.C."/>
            <person name="Labutti K."/>
            <person name="Haridas S."/>
            <person name="Kuo A."/>
            <person name="Salamov A."/>
            <person name="Ahrendt S.R."/>
            <person name="Lipzen A."/>
            <person name="Sullivan W."/>
            <person name="Andreopoulos W.B."/>
            <person name="Clum A."/>
            <person name="Lindquist E."/>
            <person name="Daum C."/>
            <person name="Ramamoorthy G.K."/>
            <person name="Gryganskyi A."/>
            <person name="Culley D."/>
            <person name="Magnuson J.K."/>
            <person name="James T.Y."/>
            <person name="O'Malley M.A."/>
            <person name="Stajich J.E."/>
            <person name="Spatafora J.W."/>
            <person name="Visel A."/>
            <person name="Grigoriev I.V."/>
        </authorList>
    </citation>
    <scope>NUCLEOTIDE SEQUENCE [LARGE SCALE GENOMIC DNA]</scope>
    <source>
        <strain evidence="8 9">PL171</strain>
    </source>
</reference>
<sequence>MNGTRADEGTSVFAAQFVVRQGVVGILGGGSSGSAAQISLVTRSLKIPVCSMVAASSTLSNKKEHPWFYRYIATSKTQAQSTLDLMRYANWSQFSLVYEGGNPFVQSCTIESRVQPLH</sequence>
<proteinExistence type="predicted"/>
<dbReference type="GO" id="GO:0016020">
    <property type="term" value="C:membrane"/>
    <property type="evidence" value="ECO:0007669"/>
    <property type="project" value="UniProtKB-SubCell"/>
</dbReference>
<dbReference type="InterPro" id="IPR050726">
    <property type="entry name" value="mGluR"/>
</dbReference>
<organism evidence="8 9">
    <name type="scientific">Catenaria anguillulae PL171</name>
    <dbReference type="NCBI Taxonomy" id="765915"/>
    <lineage>
        <taxon>Eukaryota</taxon>
        <taxon>Fungi</taxon>
        <taxon>Fungi incertae sedis</taxon>
        <taxon>Blastocladiomycota</taxon>
        <taxon>Blastocladiomycetes</taxon>
        <taxon>Blastocladiales</taxon>
        <taxon>Catenariaceae</taxon>
        <taxon>Catenaria</taxon>
    </lineage>
</organism>
<accession>A0A1Y2HRH8</accession>
<evidence type="ECO:0000313" key="8">
    <source>
        <dbReference type="EMBL" id="ORZ37206.1"/>
    </source>
</evidence>
<dbReference type="InterPro" id="IPR001828">
    <property type="entry name" value="ANF_lig-bd_rcpt"/>
</dbReference>
<comment type="subcellular location">
    <subcellularLocation>
        <location evidence="1">Membrane</location>
        <topology evidence="1">Multi-pass membrane protein</topology>
    </subcellularLocation>
</comment>
<feature type="domain" description="Receptor ligand binding region" evidence="7">
    <location>
        <begin position="11"/>
        <end position="100"/>
    </location>
</feature>
<dbReference type="InterPro" id="IPR000337">
    <property type="entry name" value="GPCR_3"/>
</dbReference>
<dbReference type="Pfam" id="PF01094">
    <property type="entry name" value="ANF_receptor"/>
    <property type="match status" value="1"/>
</dbReference>
<name>A0A1Y2HRH8_9FUNG</name>
<dbReference type="PANTHER" id="PTHR24060">
    <property type="entry name" value="METABOTROPIC GLUTAMATE RECEPTOR"/>
    <property type="match status" value="1"/>
</dbReference>
<evidence type="ECO:0000256" key="5">
    <source>
        <dbReference type="ARBA" id="ARBA00023170"/>
    </source>
</evidence>
<dbReference type="AlphaFoldDB" id="A0A1Y2HRH8"/>
<keyword evidence="6" id="KW-0325">Glycoprotein</keyword>
<dbReference type="PRINTS" id="PR00248">
    <property type="entry name" value="GPCRMGR"/>
</dbReference>
<keyword evidence="3" id="KW-1133">Transmembrane helix</keyword>
<keyword evidence="5" id="KW-0675">Receptor</keyword>
<dbReference type="InterPro" id="IPR028082">
    <property type="entry name" value="Peripla_BP_I"/>
</dbReference>
<evidence type="ECO:0000256" key="3">
    <source>
        <dbReference type="ARBA" id="ARBA00022989"/>
    </source>
</evidence>
<gene>
    <name evidence="8" type="ORF">BCR44DRAFT_44098</name>
</gene>
<evidence type="ECO:0000256" key="2">
    <source>
        <dbReference type="ARBA" id="ARBA00022692"/>
    </source>
</evidence>
<keyword evidence="4" id="KW-0472">Membrane</keyword>